<evidence type="ECO:0000256" key="7">
    <source>
        <dbReference type="SAM" id="MobiDB-lite"/>
    </source>
</evidence>
<keyword evidence="1" id="KW-0723">Serine/threonine-protein kinase</keyword>
<proteinExistence type="predicted"/>
<evidence type="ECO:0000256" key="1">
    <source>
        <dbReference type="ARBA" id="ARBA00022527"/>
    </source>
</evidence>
<feature type="region of interest" description="Disordered" evidence="7">
    <location>
        <begin position="693"/>
        <end position="726"/>
    </location>
</feature>
<keyword evidence="2" id="KW-0808">Transferase</keyword>
<dbReference type="PROSITE" id="PS00107">
    <property type="entry name" value="PROTEIN_KINASE_ATP"/>
    <property type="match status" value="1"/>
</dbReference>
<dbReference type="InterPro" id="IPR045270">
    <property type="entry name" value="STKc_AGC"/>
</dbReference>
<evidence type="ECO:0000313" key="10">
    <source>
        <dbReference type="EMBL" id="CAD9692330.1"/>
    </source>
</evidence>
<feature type="compositionally biased region" description="Basic residues" evidence="7">
    <location>
        <begin position="655"/>
        <end position="669"/>
    </location>
</feature>
<dbReference type="AlphaFoldDB" id="A0A7S2S9U4"/>
<organism evidence="9">
    <name type="scientific">Mucochytrium quahogii</name>
    <dbReference type="NCBI Taxonomy" id="96639"/>
    <lineage>
        <taxon>Eukaryota</taxon>
        <taxon>Sar</taxon>
        <taxon>Stramenopiles</taxon>
        <taxon>Bigyra</taxon>
        <taxon>Labyrinthulomycetes</taxon>
        <taxon>Thraustochytrida</taxon>
        <taxon>Thraustochytriidae</taxon>
        <taxon>Mucochytrium</taxon>
    </lineage>
</organism>
<dbReference type="EMBL" id="HBHK01017793">
    <property type="protein sequence ID" value="CAD9692312.1"/>
    <property type="molecule type" value="Transcribed_RNA"/>
</dbReference>
<feature type="compositionally biased region" description="Basic and acidic residues" evidence="7">
    <location>
        <begin position="622"/>
        <end position="636"/>
    </location>
</feature>
<accession>A0A7S2S9U4</accession>
<dbReference type="GO" id="GO:0004674">
    <property type="term" value="F:protein serine/threonine kinase activity"/>
    <property type="evidence" value="ECO:0007669"/>
    <property type="project" value="UniProtKB-KW"/>
</dbReference>
<dbReference type="EMBL" id="HBHK01017804">
    <property type="protein sequence ID" value="CAD9692330.1"/>
    <property type="molecule type" value="Transcribed_RNA"/>
</dbReference>
<evidence type="ECO:0000313" key="9">
    <source>
        <dbReference type="EMBL" id="CAD9692312.1"/>
    </source>
</evidence>
<evidence type="ECO:0000256" key="6">
    <source>
        <dbReference type="PROSITE-ProRule" id="PRU10141"/>
    </source>
</evidence>
<gene>
    <name evidence="9" type="ORF">QSP1433_LOCUS11298</name>
    <name evidence="10" type="ORF">QSP1433_LOCUS11304</name>
</gene>
<dbReference type="InterPro" id="IPR017441">
    <property type="entry name" value="Protein_kinase_ATP_BS"/>
</dbReference>
<dbReference type="Pfam" id="PF00069">
    <property type="entry name" value="Pkinase"/>
    <property type="match status" value="2"/>
</dbReference>
<dbReference type="PROSITE" id="PS50011">
    <property type="entry name" value="PROTEIN_KINASE_DOM"/>
    <property type="match status" value="1"/>
</dbReference>
<feature type="binding site" evidence="6">
    <location>
        <position position="266"/>
    </location>
    <ligand>
        <name>ATP</name>
        <dbReference type="ChEBI" id="CHEBI:30616"/>
    </ligand>
</feature>
<dbReference type="Gene3D" id="1.10.510.10">
    <property type="entry name" value="Transferase(Phosphotransferase) domain 1"/>
    <property type="match status" value="2"/>
</dbReference>
<evidence type="ECO:0000256" key="3">
    <source>
        <dbReference type="ARBA" id="ARBA00022741"/>
    </source>
</evidence>
<evidence type="ECO:0000256" key="2">
    <source>
        <dbReference type="ARBA" id="ARBA00022679"/>
    </source>
</evidence>
<dbReference type="SMART" id="SM00220">
    <property type="entry name" value="S_TKc"/>
    <property type="match status" value="1"/>
</dbReference>
<dbReference type="CDD" id="cd05123">
    <property type="entry name" value="STKc_AGC"/>
    <property type="match status" value="1"/>
</dbReference>
<name>A0A7S2S9U4_9STRA</name>
<keyword evidence="5 6" id="KW-0067">ATP-binding</keyword>
<dbReference type="InterPro" id="IPR011009">
    <property type="entry name" value="Kinase-like_dom_sf"/>
</dbReference>
<evidence type="ECO:0000259" key="8">
    <source>
        <dbReference type="PROSITE" id="PS50011"/>
    </source>
</evidence>
<feature type="region of interest" description="Disordered" evidence="7">
    <location>
        <begin position="23"/>
        <end position="43"/>
    </location>
</feature>
<sequence>MKASPKERVTLLRADTILKCEKPKRDPINGRKRHSQPYRAGSYARGKAKALPSTITFPGTGSCTVKLEHLERASVTYQCSVKHRLPRKFFLRLHKSAHLVVKSDILLWYDGSTQSDLVRSVHGLRIPDKIFWLSEWKLHPVGTKGVALLPNPNAPLRRAAAQRSLSMLSPPSSGGEIRAPRTTSTPVVMQAVMFFMQAVMFPKKLTEYEFVCSSVTERQELLYATAISEVPMGLESLKPIAQLGKGHFGRVLMVGHRETGTPMALKAIPVDRSKVEMLMNEKLVLECISLGQCASITRLLCAFYEGDSLYLACELCPGGDLWTLLKHRTRLPEKTVQFIAGEIIMALHCLHSEGIVHRDIKPENILLTASGHVKLTDFGLAKFLPMSASQLRRKRKEHKLMEHQSSTVVSPKINAPGYGFASPKTLDFPEFGPESDTAAPPPPMQLSITSAAAAAPFRKRKKGKCHCLPAADMDDGCLMCEKRPAVERSYSMCGTSFYMAPEMLSGSGHDLSLDWWQLGCVMHELLGGTPAFYNTDTHVMEDRIMHGSPVRLPESAIISYGCMDLIGKLLVVDPRERLGTRSTCEICNHRFFEGTDWPSVQRGKSVPPLWLQEYVASKSSLEEPKGQNIFESKHDPETDENTNSNNQQVPEKPIVCKKGKERRRTLKKKPTIDTSCSEELNFVLQSFPGAAFTDTFESPKSSDTKNKMSPGNHRRSRRNSKNEEPFPGFNFVNPCEDILNQAAECAGFKFPFATS</sequence>
<feature type="region of interest" description="Disordered" evidence="7">
    <location>
        <begin position="622"/>
        <end position="670"/>
    </location>
</feature>
<dbReference type="InterPro" id="IPR000719">
    <property type="entry name" value="Prot_kinase_dom"/>
</dbReference>
<dbReference type="PANTHER" id="PTHR24353">
    <property type="entry name" value="CYCLIC NUCLEOTIDE-DEPENDENT PROTEIN KINASE"/>
    <property type="match status" value="1"/>
</dbReference>
<dbReference type="SUPFAM" id="SSF56112">
    <property type="entry name" value="Protein kinase-like (PK-like)"/>
    <property type="match status" value="1"/>
</dbReference>
<dbReference type="InterPro" id="IPR008271">
    <property type="entry name" value="Ser/Thr_kinase_AS"/>
</dbReference>
<evidence type="ECO:0000256" key="5">
    <source>
        <dbReference type="ARBA" id="ARBA00022840"/>
    </source>
</evidence>
<reference evidence="9" key="1">
    <citation type="submission" date="2021-01" db="EMBL/GenBank/DDBJ databases">
        <authorList>
            <person name="Corre E."/>
            <person name="Pelletier E."/>
            <person name="Niang G."/>
            <person name="Scheremetjew M."/>
            <person name="Finn R."/>
            <person name="Kale V."/>
            <person name="Holt S."/>
            <person name="Cochrane G."/>
            <person name="Meng A."/>
            <person name="Brown T."/>
            <person name="Cohen L."/>
        </authorList>
    </citation>
    <scope>NUCLEOTIDE SEQUENCE</scope>
    <source>
        <strain evidence="9">NY070348D</strain>
    </source>
</reference>
<keyword evidence="3 6" id="KW-0547">Nucleotide-binding</keyword>
<dbReference type="Gene3D" id="3.30.200.20">
    <property type="entry name" value="Phosphorylase Kinase, domain 1"/>
    <property type="match status" value="1"/>
</dbReference>
<dbReference type="GO" id="GO:0005524">
    <property type="term" value="F:ATP binding"/>
    <property type="evidence" value="ECO:0007669"/>
    <property type="project" value="UniProtKB-UniRule"/>
</dbReference>
<dbReference type="PROSITE" id="PS00108">
    <property type="entry name" value="PROTEIN_KINASE_ST"/>
    <property type="match status" value="1"/>
</dbReference>
<protein>
    <recommendedName>
        <fullName evidence="8">Protein kinase domain-containing protein</fullName>
    </recommendedName>
</protein>
<keyword evidence="4" id="KW-0418">Kinase</keyword>
<evidence type="ECO:0000256" key="4">
    <source>
        <dbReference type="ARBA" id="ARBA00022777"/>
    </source>
</evidence>
<feature type="domain" description="Protein kinase" evidence="8">
    <location>
        <begin position="237"/>
        <end position="592"/>
    </location>
</feature>